<evidence type="ECO:0000256" key="1">
    <source>
        <dbReference type="SAM" id="MobiDB-lite"/>
    </source>
</evidence>
<dbReference type="SUPFAM" id="SSF81995">
    <property type="entry name" value="beta-sandwich domain of Sec23/24"/>
    <property type="match status" value="1"/>
</dbReference>
<evidence type="ECO:0000256" key="2">
    <source>
        <dbReference type="SAM" id="Phobius"/>
    </source>
</evidence>
<organism evidence="3 4">
    <name type="scientific">Streptomyces yaizuensis</name>
    <dbReference type="NCBI Taxonomy" id="2989713"/>
    <lineage>
        <taxon>Bacteria</taxon>
        <taxon>Bacillati</taxon>
        <taxon>Actinomycetota</taxon>
        <taxon>Actinomycetes</taxon>
        <taxon>Kitasatosporales</taxon>
        <taxon>Streptomycetaceae</taxon>
        <taxon>Streptomyces</taxon>
    </lineage>
</organism>
<proteinExistence type="predicted"/>
<keyword evidence="2" id="KW-1133">Transmembrane helix</keyword>
<dbReference type="EMBL" id="BSBI01000002">
    <property type="protein sequence ID" value="GLF93708.1"/>
    <property type="molecule type" value="Genomic_DNA"/>
</dbReference>
<keyword evidence="2" id="KW-0812">Transmembrane</keyword>
<comment type="caution">
    <text evidence="3">The sequence shown here is derived from an EMBL/GenBank/DDBJ whole genome shotgun (WGS) entry which is preliminary data.</text>
</comment>
<feature type="compositionally biased region" description="Pro residues" evidence="1">
    <location>
        <begin position="28"/>
        <end position="40"/>
    </location>
</feature>
<protein>
    <submittedName>
        <fullName evidence="3">Membrane protein</fullName>
    </submittedName>
</protein>
<gene>
    <name evidence="3" type="ORF">SYYSPA8_05445</name>
</gene>
<name>A0ABQ5NTL3_9ACTN</name>
<reference evidence="3 4" key="1">
    <citation type="submission" date="2022-10" db="EMBL/GenBank/DDBJ databases">
        <title>Draft genome sequence of Streptomyces sp. YSPA8.</title>
        <authorList>
            <person name="Moriuchi R."/>
            <person name="Dohra H."/>
            <person name="Yamamura H."/>
            <person name="Kodani S."/>
        </authorList>
    </citation>
    <scope>NUCLEOTIDE SEQUENCE [LARGE SCALE GENOMIC DNA]</scope>
    <source>
        <strain evidence="3 4">YSPA8</strain>
    </source>
</reference>
<evidence type="ECO:0000313" key="3">
    <source>
        <dbReference type="EMBL" id="GLF93708.1"/>
    </source>
</evidence>
<sequence>MPPQQGGEPNPYAQQPQPGPGAYGQPPQQQPGPWGPPQQPGPYGQTPYPGQVPPPPPGGKSGTGGKKAGLIIGAAVVALAVVAGGAFLLLGDSGDGDSGAVSGATKGYKLSPPAALDEFKRGELRDGGEMSGKEKDEAGKVGIKNPREVRAEYRAGSETEPLKQRMLMVNGVWGEVSEPEQAIQKYFDAAEQGATDQDEMSVKLIGSPQVVSPAGLDGALMKCQKAKMVPKDDTRTIKEWEVPICVWADYSTVTAVIGLDLASMLGGGDGSFTQDRLAELAAKLHTTGRTRV</sequence>
<accession>A0ABQ5NTL3</accession>
<feature type="transmembrane region" description="Helical" evidence="2">
    <location>
        <begin position="70"/>
        <end position="90"/>
    </location>
</feature>
<keyword evidence="4" id="KW-1185">Reference proteome</keyword>
<evidence type="ECO:0000313" key="4">
    <source>
        <dbReference type="Proteomes" id="UP001291653"/>
    </source>
</evidence>
<keyword evidence="2" id="KW-0472">Membrane</keyword>
<dbReference type="Proteomes" id="UP001291653">
    <property type="component" value="Unassembled WGS sequence"/>
</dbReference>
<feature type="region of interest" description="Disordered" evidence="1">
    <location>
        <begin position="1"/>
        <end position="65"/>
    </location>
</feature>